<evidence type="ECO:0000313" key="2">
    <source>
        <dbReference type="EMBL" id="MDZ5760751.1"/>
    </source>
</evidence>
<comment type="caution">
    <text evidence="2">The sequence shown here is derived from an EMBL/GenBank/DDBJ whole genome shotgun (WGS) entry which is preliminary data.</text>
</comment>
<dbReference type="Proteomes" id="UP001290462">
    <property type="component" value="Unassembled WGS sequence"/>
</dbReference>
<protein>
    <recommendedName>
        <fullName evidence="4">Replication terminator protein</fullName>
    </recommendedName>
</protein>
<organism evidence="2 3">
    <name type="scientific">Carnobacterium maltaromaticum</name>
    <name type="common">Carnobacterium piscicola</name>
    <dbReference type="NCBI Taxonomy" id="2751"/>
    <lineage>
        <taxon>Bacteria</taxon>
        <taxon>Bacillati</taxon>
        <taxon>Bacillota</taxon>
        <taxon>Bacilli</taxon>
        <taxon>Lactobacillales</taxon>
        <taxon>Carnobacteriaceae</taxon>
        <taxon>Carnobacterium</taxon>
    </lineage>
</organism>
<feature type="region of interest" description="Disordered" evidence="1">
    <location>
        <begin position="126"/>
        <end position="147"/>
    </location>
</feature>
<name>A0AAW9K4N4_CARML</name>
<accession>A0AAW9K4N4</accession>
<proteinExistence type="predicted"/>
<dbReference type="EMBL" id="JAVBVO010000028">
    <property type="protein sequence ID" value="MDZ5760751.1"/>
    <property type="molecule type" value="Genomic_DNA"/>
</dbReference>
<evidence type="ECO:0008006" key="4">
    <source>
        <dbReference type="Google" id="ProtNLM"/>
    </source>
</evidence>
<gene>
    <name evidence="2" type="ORF">RAK27_19080</name>
</gene>
<dbReference type="AlphaFoldDB" id="A0AAW9K4N4"/>
<sequence>MNMKNIRLEISDLANGGIQEKVDYELKEVIENLLDLNTDPGAKRKITVEITMTTNDKRDVVDMVVQAKSKLAMQNSVSTTVLVGRDMDTGAIQAAELVSLVPGQTFLDPNDDFKQKTDTGTSIDEIEKTEQAETPVLDFQKKQQNNA</sequence>
<evidence type="ECO:0000256" key="1">
    <source>
        <dbReference type="SAM" id="MobiDB-lite"/>
    </source>
</evidence>
<evidence type="ECO:0000313" key="3">
    <source>
        <dbReference type="Proteomes" id="UP001290462"/>
    </source>
</evidence>
<reference evidence="2" key="1">
    <citation type="submission" date="2023-08" db="EMBL/GenBank/DDBJ databases">
        <title>Genomic characterization of piscicolin 126 produced by Carnobacterium maltaromaticum CM22 strain isolated from salmon (Salmo salar).</title>
        <authorList>
            <person name="Gonzalez-Gragera E."/>
            <person name="Garcia-Lopez J.D."/>
            <person name="Teso-Perez C."/>
            <person name="Gimenez-Hernandez I."/>
            <person name="Peralta-Sanchez J.M."/>
            <person name="Valdivia E."/>
            <person name="Montalban-Lopez M."/>
            <person name="Martin-Platero A.M."/>
            <person name="Banos A."/>
            <person name="Martinez-Bueno M."/>
        </authorList>
    </citation>
    <scope>NUCLEOTIDE SEQUENCE</scope>
    <source>
        <strain evidence="2">CM22</strain>
    </source>
</reference>